<evidence type="ECO:0000256" key="3">
    <source>
        <dbReference type="ARBA" id="ARBA00022475"/>
    </source>
</evidence>
<evidence type="ECO:0000256" key="7">
    <source>
        <dbReference type="ARBA" id="ARBA00023136"/>
    </source>
</evidence>
<keyword evidence="4" id="KW-0997">Cell inner membrane</keyword>
<dbReference type="RefSeq" id="WP_088565769.1">
    <property type="nucleotide sequence ID" value="NZ_CP020946.1"/>
</dbReference>
<keyword evidence="2" id="KW-0813">Transport</keyword>
<evidence type="ECO:0000313" key="10">
    <source>
        <dbReference type="EMBL" id="ASD64290.1"/>
    </source>
</evidence>
<evidence type="ECO:0000256" key="5">
    <source>
        <dbReference type="ARBA" id="ARBA00022692"/>
    </source>
</evidence>
<reference evidence="10 11" key="1">
    <citation type="submission" date="2017-04" db="EMBL/GenBank/DDBJ databases">
        <title>Whole genome sequence of Bdellovibrio bacteriovorus strain SSB218315.</title>
        <authorList>
            <person name="Oyedara O."/>
            <person name="Rodriguez-Perez M.A."/>
        </authorList>
    </citation>
    <scope>NUCLEOTIDE SEQUENCE [LARGE SCALE GENOMIC DNA]</scope>
    <source>
        <strain evidence="10 11">SSB218315</strain>
    </source>
</reference>
<evidence type="ECO:0000256" key="2">
    <source>
        <dbReference type="ARBA" id="ARBA00022448"/>
    </source>
</evidence>
<evidence type="ECO:0000256" key="4">
    <source>
        <dbReference type="ARBA" id="ARBA00022519"/>
    </source>
</evidence>
<protein>
    <submittedName>
        <fullName evidence="10">YeeE/YedE family protein</fullName>
    </submittedName>
</protein>
<feature type="transmembrane region" description="Helical" evidence="9">
    <location>
        <begin position="78"/>
        <end position="96"/>
    </location>
</feature>
<sequence length="139" mass="13944">MMNSILMALTGGALIGLAASLMLILNGRVTGISGIVNGFIGDVRKDLWRGAFILGLLIGGLALGALQPDMFVNTSGRSVGVVLIAGLIVGFGTVMGSGCTSGHGVCGIARFSVRSLVATATFMVIGMLTATLFNALVGG</sequence>
<keyword evidence="3" id="KW-1003">Cell membrane</keyword>
<evidence type="ECO:0000313" key="11">
    <source>
        <dbReference type="Proteomes" id="UP000197003"/>
    </source>
</evidence>
<dbReference type="OrthoDB" id="5298410at2"/>
<proteinExistence type="inferred from homology"/>
<dbReference type="AlphaFoldDB" id="A0A1Z3N9Z2"/>
<gene>
    <name evidence="10" type="ORF">B9G79_12295</name>
</gene>
<feature type="transmembrane region" description="Helical" evidence="9">
    <location>
        <begin position="47"/>
        <end position="66"/>
    </location>
</feature>
<comment type="subcellular location">
    <subcellularLocation>
        <location evidence="1">Cell inner membrane</location>
        <topology evidence="1">Multi-pass membrane protein</topology>
    </subcellularLocation>
</comment>
<accession>A0A1Z3N9Z2</accession>
<keyword evidence="5 9" id="KW-0812">Transmembrane</keyword>
<dbReference type="Pfam" id="PF04143">
    <property type="entry name" value="Sulf_transp"/>
    <property type="match status" value="1"/>
</dbReference>
<dbReference type="GO" id="GO:0005886">
    <property type="term" value="C:plasma membrane"/>
    <property type="evidence" value="ECO:0007669"/>
    <property type="project" value="UniProtKB-SubCell"/>
</dbReference>
<comment type="similarity">
    <text evidence="8">Belongs to the TsuA/YedE (TC 9.B.102) family.</text>
</comment>
<evidence type="ECO:0000256" key="9">
    <source>
        <dbReference type="SAM" id="Phobius"/>
    </source>
</evidence>
<feature type="transmembrane region" description="Helical" evidence="9">
    <location>
        <begin position="116"/>
        <end position="137"/>
    </location>
</feature>
<dbReference type="PANTHER" id="PTHR30574:SF1">
    <property type="entry name" value="SULPHUR TRANSPORT DOMAIN-CONTAINING PROTEIN"/>
    <property type="match status" value="1"/>
</dbReference>
<keyword evidence="7 9" id="KW-0472">Membrane</keyword>
<evidence type="ECO:0000256" key="8">
    <source>
        <dbReference type="ARBA" id="ARBA00035655"/>
    </source>
</evidence>
<dbReference type="EMBL" id="CP020946">
    <property type="protein sequence ID" value="ASD64290.1"/>
    <property type="molecule type" value="Genomic_DNA"/>
</dbReference>
<dbReference type="PANTHER" id="PTHR30574">
    <property type="entry name" value="INNER MEMBRANE PROTEIN YEDE"/>
    <property type="match status" value="1"/>
</dbReference>
<organism evidence="10 11">
    <name type="scientific">Bdellovibrio bacteriovorus</name>
    <dbReference type="NCBI Taxonomy" id="959"/>
    <lineage>
        <taxon>Bacteria</taxon>
        <taxon>Pseudomonadati</taxon>
        <taxon>Bdellovibrionota</taxon>
        <taxon>Bdellovibrionia</taxon>
        <taxon>Bdellovibrionales</taxon>
        <taxon>Pseudobdellovibrionaceae</taxon>
        <taxon>Bdellovibrio</taxon>
    </lineage>
</organism>
<dbReference type="Proteomes" id="UP000197003">
    <property type="component" value="Chromosome"/>
</dbReference>
<dbReference type="InterPro" id="IPR007272">
    <property type="entry name" value="Sulf_transp_TsuA/YedE"/>
</dbReference>
<name>A0A1Z3N9Z2_BDEBC</name>
<evidence type="ECO:0000256" key="6">
    <source>
        <dbReference type="ARBA" id="ARBA00022989"/>
    </source>
</evidence>
<keyword evidence="6 9" id="KW-1133">Transmembrane helix</keyword>
<evidence type="ECO:0000256" key="1">
    <source>
        <dbReference type="ARBA" id="ARBA00004429"/>
    </source>
</evidence>